<dbReference type="NCBIfam" id="TIGR00254">
    <property type="entry name" value="GGDEF"/>
    <property type="match status" value="1"/>
</dbReference>
<dbReference type="CDD" id="cd01949">
    <property type="entry name" value="GGDEF"/>
    <property type="match status" value="1"/>
</dbReference>
<evidence type="ECO:0000256" key="5">
    <source>
        <dbReference type="ARBA" id="ARBA00023136"/>
    </source>
</evidence>
<evidence type="ECO:0000256" key="1">
    <source>
        <dbReference type="ARBA" id="ARBA00004651"/>
    </source>
</evidence>
<proteinExistence type="predicted"/>
<dbReference type="PROSITE" id="PS50887">
    <property type="entry name" value="GGDEF"/>
    <property type="match status" value="1"/>
</dbReference>
<dbReference type="InterPro" id="IPR033479">
    <property type="entry name" value="dCache_1"/>
</dbReference>
<keyword evidence="5 6" id="KW-0472">Membrane</keyword>
<comment type="caution">
    <text evidence="8">The sequence shown here is derived from an EMBL/GenBank/DDBJ whole genome shotgun (WGS) entry which is preliminary data.</text>
</comment>
<dbReference type="SUPFAM" id="SSF55073">
    <property type="entry name" value="Nucleotide cyclase"/>
    <property type="match status" value="1"/>
</dbReference>
<dbReference type="Gene3D" id="3.30.70.270">
    <property type="match status" value="1"/>
</dbReference>
<organism evidence="8 9">
    <name type="scientific">Faecalibacillus intestinalis</name>
    <dbReference type="NCBI Taxonomy" id="1982626"/>
    <lineage>
        <taxon>Bacteria</taxon>
        <taxon>Bacillati</taxon>
        <taxon>Bacillota</taxon>
        <taxon>Erysipelotrichia</taxon>
        <taxon>Erysipelotrichales</taxon>
        <taxon>Coprobacillaceae</taxon>
        <taxon>Faecalibacillus</taxon>
    </lineage>
</organism>
<feature type="transmembrane region" description="Helical" evidence="6">
    <location>
        <begin position="25"/>
        <end position="48"/>
    </location>
</feature>
<keyword evidence="3 6" id="KW-0812">Transmembrane</keyword>
<keyword evidence="9" id="KW-1185">Reference proteome</keyword>
<dbReference type="PANTHER" id="PTHR46663">
    <property type="entry name" value="DIGUANYLATE CYCLASE DGCT-RELATED"/>
    <property type="match status" value="1"/>
</dbReference>
<evidence type="ECO:0000313" key="8">
    <source>
        <dbReference type="EMBL" id="PST35659.1"/>
    </source>
</evidence>
<gene>
    <name evidence="8" type="ORF">C7U54_13755</name>
</gene>
<evidence type="ECO:0000256" key="3">
    <source>
        <dbReference type="ARBA" id="ARBA00022692"/>
    </source>
</evidence>
<evidence type="ECO:0000256" key="6">
    <source>
        <dbReference type="SAM" id="Phobius"/>
    </source>
</evidence>
<dbReference type="Pfam" id="PF00990">
    <property type="entry name" value="GGDEF"/>
    <property type="match status" value="1"/>
</dbReference>
<evidence type="ECO:0000259" key="7">
    <source>
        <dbReference type="PROSITE" id="PS50887"/>
    </source>
</evidence>
<sequence>MVKYFKEKMVNDMKRKAIYKLSFKAYLKAMMIFIVFIMICSISFFFYIKKDIENESVNKVVVNTEKQTESLKQYIDIQYRYLEGVGNHISQQDLFCEDNINLIHSIKEYTKLENVGIIDKNGESHYDNGAVKNVSQREYFQEALKGNRVLSAPLESVIAGETRVIIAVPIYDQQKEIVGVIGGSYDIGNLNKIVFRGIYDGKGSAFLVSKEGQLITYNNAVKNKDFLASESIFSYFAEYNVLSPDDLQSLKQKWIKQENGYMTLNYNNKTSYIAYYPLKINDWIMCYNIDADVAQESYTFIIYAEYLLFALFVFALVILLFTIYKVNNKHQKRLLEFARIDALTGIKNKETLQNEISTYLKNDSSQQLGALFMIDVDNFKTVNDLNGRVIGDEVLKNFGSILKESFTIEDIVGRAGGDEFIVFVKDIQEHGNAINKAQEICQKIRNIEIDNFKGTISCSIGIAFYPEHGTTFKDLYNLADQALYQTKNQGRNGYTCYTK</sequence>
<dbReference type="InterPro" id="IPR029151">
    <property type="entry name" value="Sensor-like_sf"/>
</dbReference>
<protein>
    <submittedName>
        <fullName evidence="8">Sensor domain-containing diguanylate cyclase</fullName>
    </submittedName>
</protein>
<dbReference type="CDD" id="cd12912">
    <property type="entry name" value="PDC2_MCP_like"/>
    <property type="match status" value="1"/>
</dbReference>
<dbReference type="EMBL" id="PYLQ01000031">
    <property type="protein sequence ID" value="PST35659.1"/>
    <property type="molecule type" value="Genomic_DNA"/>
</dbReference>
<dbReference type="Gene3D" id="3.30.450.20">
    <property type="entry name" value="PAS domain"/>
    <property type="match status" value="1"/>
</dbReference>
<dbReference type="PANTHER" id="PTHR46663:SF2">
    <property type="entry name" value="GGDEF DOMAIN-CONTAINING PROTEIN"/>
    <property type="match status" value="1"/>
</dbReference>
<comment type="subcellular location">
    <subcellularLocation>
        <location evidence="1">Cell membrane</location>
        <topology evidence="1">Multi-pass membrane protein</topology>
    </subcellularLocation>
</comment>
<feature type="transmembrane region" description="Helical" evidence="6">
    <location>
        <begin position="300"/>
        <end position="324"/>
    </location>
</feature>
<dbReference type="SUPFAM" id="SSF103190">
    <property type="entry name" value="Sensory domain-like"/>
    <property type="match status" value="1"/>
</dbReference>
<dbReference type="GO" id="GO:0005886">
    <property type="term" value="C:plasma membrane"/>
    <property type="evidence" value="ECO:0007669"/>
    <property type="project" value="UniProtKB-SubCell"/>
</dbReference>
<feature type="domain" description="GGDEF" evidence="7">
    <location>
        <begin position="367"/>
        <end position="499"/>
    </location>
</feature>
<dbReference type="InterPro" id="IPR052163">
    <property type="entry name" value="DGC-Regulatory_Protein"/>
</dbReference>
<name>A0A2T3FK39_9FIRM</name>
<dbReference type="SMART" id="SM00267">
    <property type="entry name" value="GGDEF"/>
    <property type="match status" value="1"/>
</dbReference>
<reference evidence="8 9" key="1">
    <citation type="journal article" date="2019" name="Int. J. Syst. Evol. Microbiol.">
        <title>Faecalibacillus intestinalis gen. nov., sp. nov. and Faecalibacillus faecis sp. nov., isolated from human faeces.</title>
        <authorList>
            <person name="Seo B."/>
            <person name="Jeon K."/>
            <person name="Baek I."/>
            <person name="Lee Y.M."/>
            <person name="Baek K."/>
            <person name="Ko G."/>
        </authorList>
    </citation>
    <scope>NUCLEOTIDE SEQUENCE [LARGE SCALE GENOMIC DNA]</scope>
    <source>
        <strain evidence="8 9">SNUG30099</strain>
    </source>
</reference>
<dbReference type="InterPro" id="IPR029787">
    <property type="entry name" value="Nucleotide_cyclase"/>
</dbReference>
<dbReference type="CDD" id="cd12914">
    <property type="entry name" value="PDC1_DGC_like"/>
    <property type="match status" value="1"/>
</dbReference>
<dbReference type="AlphaFoldDB" id="A0A2T3FK39"/>
<dbReference type="Pfam" id="PF02743">
    <property type="entry name" value="dCache_1"/>
    <property type="match status" value="1"/>
</dbReference>
<evidence type="ECO:0000256" key="4">
    <source>
        <dbReference type="ARBA" id="ARBA00022989"/>
    </source>
</evidence>
<keyword evidence="4 6" id="KW-1133">Transmembrane helix</keyword>
<keyword evidence="2" id="KW-1003">Cell membrane</keyword>
<evidence type="ECO:0000313" key="9">
    <source>
        <dbReference type="Proteomes" id="UP000240974"/>
    </source>
</evidence>
<evidence type="ECO:0000256" key="2">
    <source>
        <dbReference type="ARBA" id="ARBA00022475"/>
    </source>
</evidence>
<dbReference type="InterPro" id="IPR000160">
    <property type="entry name" value="GGDEF_dom"/>
</dbReference>
<dbReference type="Proteomes" id="UP000240974">
    <property type="component" value="Unassembled WGS sequence"/>
</dbReference>
<dbReference type="InterPro" id="IPR043128">
    <property type="entry name" value="Rev_trsase/Diguanyl_cyclase"/>
</dbReference>
<accession>A0A2T3FK39</accession>